<name>A0AAF1K121_9PROT</name>
<evidence type="ECO:0000256" key="1">
    <source>
        <dbReference type="SAM" id="SignalP"/>
    </source>
</evidence>
<gene>
    <name evidence="2" type="ORF">GXW79_04645</name>
</gene>
<dbReference type="Proteomes" id="UP001196068">
    <property type="component" value="Unassembled WGS sequence"/>
</dbReference>
<feature type="signal peptide" evidence="1">
    <location>
        <begin position="1"/>
        <end position="27"/>
    </location>
</feature>
<organism evidence="2 3">
    <name type="scientific">Plastoroseomonas arctica</name>
    <dbReference type="NCBI Taxonomy" id="1509237"/>
    <lineage>
        <taxon>Bacteria</taxon>
        <taxon>Pseudomonadati</taxon>
        <taxon>Pseudomonadota</taxon>
        <taxon>Alphaproteobacteria</taxon>
        <taxon>Acetobacterales</taxon>
        <taxon>Acetobacteraceae</taxon>
        <taxon>Plastoroseomonas</taxon>
    </lineage>
</organism>
<accession>A0AAF1K121</accession>
<dbReference type="InterPro" id="IPR006311">
    <property type="entry name" value="TAT_signal"/>
</dbReference>
<reference evidence="2" key="2">
    <citation type="journal article" date="2021" name="Syst. Appl. Microbiol.">
        <title>Roseomonas hellenica sp. nov., isolated from roots of wild-growing Alkanna tinctoria.</title>
        <authorList>
            <person name="Rat A."/>
            <person name="Naranjo H.D."/>
            <person name="Lebbe L."/>
            <person name="Cnockaert M."/>
            <person name="Krigas N."/>
            <person name="Grigoriadou K."/>
            <person name="Maloupa E."/>
            <person name="Willems A."/>
        </authorList>
    </citation>
    <scope>NUCLEOTIDE SEQUENCE</scope>
    <source>
        <strain evidence="2">LMG 28251</strain>
    </source>
</reference>
<dbReference type="AlphaFoldDB" id="A0AAF1K121"/>
<keyword evidence="3" id="KW-1185">Reference proteome</keyword>
<evidence type="ECO:0000313" key="2">
    <source>
        <dbReference type="EMBL" id="MBR0654365.1"/>
    </source>
</evidence>
<dbReference type="EMBL" id="JAAEDH010000003">
    <property type="protein sequence ID" value="MBR0654365.1"/>
    <property type="molecule type" value="Genomic_DNA"/>
</dbReference>
<dbReference type="RefSeq" id="WP_211873177.1">
    <property type="nucleotide sequence ID" value="NZ_JAAEDH010000003.1"/>
</dbReference>
<dbReference type="PROSITE" id="PS51318">
    <property type="entry name" value="TAT"/>
    <property type="match status" value="1"/>
</dbReference>
<reference evidence="2" key="1">
    <citation type="submission" date="2020-01" db="EMBL/GenBank/DDBJ databases">
        <authorList>
            <person name="Rat A."/>
        </authorList>
    </citation>
    <scope>NUCLEOTIDE SEQUENCE</scope>
    <source>
        <strain evidence="2">LMG 28251</strain>
    </source>
</reference>
<sequence length="124" mass="12938">MSFARRNSLRVSTALAMALILAGCVTPAETPTAVDATTATVSTGDPLIAFVAGAAPGAEGANIGAGMPSRFRLTRSYSAASGAECREVQETPAGGVERLRLVCRDPNGQWREARPLLSNVYSRQ</sequence>
<keyword evidence="1" id="KW-0732">Signal</keyword>
<dbReference type="PROSITE" id="PS51257">
    <property type="entry name" value="PROKAR_LIPOPROTEIN"/>
    <property type="match status" value="1"/>
</dbReference>
<evidence type="ECO:0000313" key="3">
    <source>
        <dbReference type="Proteomes" id="UP001196068"/>
    </source>
</evidence>
<evidence type="ECO:0008006" key="4">
    <source>
        <dbReference type="Google" id="ProtNLM"/>
    </source>
</evidence>
<feature type="chain" id="PRO_5041948253" description="Common-antigen outer membrane protein" evidence="1">
    <location>
        <begin position="28"/>
        <end position="124"/>
    </location>
</feature>
<protein>
    <recommendedName>
        <fullName evidence="4">Common-antigen outer membrane protein</fullName>
    </recommendedName>
</protein>
<proteinExistence type="predicted"/>
<comment type="caution">
    <text evidence="2">The sequence shown here is derived from an EMBL/GenBank/DDBJ whole genome shotgun (WGS) entry which is preliminary data.</text>
</comment>